<reference evidence="2 3" key="1">
    <citation type="submission" date="2024-04" db="EMBL/GenBank/DDBJ databases">
        <authorList>
            <person name="Fracassetti M."/>
        </authorList>
    </citation>
    <scope>NUCLEOTIDE SEQUENCE [LARGE SCALE GENOMIC DNA]</scope>
</reference>
<feature type="region of interest" description="Disordered" evidence="1">
    <location>
        <begin position="1"/>
        <end position="27"/>
    </location>
</feature>
<organism evidence="2 3">
    <name type="scientific">Linum trigynum</name>
    <dbReference type="NCBI Taxonomy" id="586398"/>
    <lineage>
        <taxon>Eukaryota</taxon>
        <taxon>Viridiplantae</taxon>
        <taxon>Streptophyta</taxon>
        <taxon>Embryophyta</taxon>
        <taxon>Tracheophyta</taxon>
        <taxon>Spermatophyta</taxon>
        <taxon>Magnoliopsida</taxon>
        <taxon>eudicotyledons</taxon>
        <taxon>Gunneridae</taxon>
        <taxon>Pentapetalae</taxon>
        <taxon>rosids</taxon>
        <taxon>fabids</taxon>
        <taxon>Malpighiales</taxon>
        <taxon>Linaceae</taxon>
        <taxon>Linum</taxon>
    </lineage>
</organism>
<feature type="compositionally biased region" description="Polar residues" evidence="1">
    <location>
        <begin position="1"/>
        <end position="13"/>
    </location>
</feature>
<name>A0AAV2E1N0_9ROSI</name>
<dbReference type="EMBL" id="OZ034817">
    <property type="protein sequence ID" value="CAL1379811.1"/>
    <property type="molecule type" value="Genomic_DNA"/>
</dbReference>
<gene>
    <name evidence="2" type="ORF">LTRI10_LOCUS21306</name>
</gene>
<proteinExistence type="predicted"/>
<dbReference type="Proteomes" id="UP001497516">
    <property type="component" value="Chromosome 4"/>
</dbReference>
<evidence type="ECO:0000313" key="2">
    <source>
        <dbReference type="EMBL" id="CAL1379811.1"/>
    </source>
</evidence>
<keyword evidence="3" id="KW-1185">Reference proteome</keyword>
<accession>A0AAV2E1N0</accession>
<sequence length="84" mass="8685">MLRSPSPGSTEPIHQSRRQETSLNVTNASTVTVGEPEVIEIGQVAKLSGQGTRGIGIVSKQELLEGGNVAELMGDGAGEEIVGK</sequence>
<dbReference type="AlphaFoldDB" id="A0AAV2E1N0"/>
<evidence type="ECO:0000256" key="1">
    <source>
        <dbReference type="SAM" id="MobiDB-lite"/>
    </source>
</evidence>
<evidence type="ECO:0000313" key="3">
    <source>
        <dbReference type="Proteomes" id="UP001497516"/>
    </source>
</evidence>
<protein>
    <submittedName>
        <fullName evidence="2">Uncharacterized protein</fullName>
    </submittedName>
</protein>